<dbReference type="STRING" id="471856.Jden_1062"/>
<sequence>MTTRRNRHTRQQAPSLGKGALRRRDMSTLVYKALALMDDGNRLLHAARRHRDPEDAFRFIHYAALRYAGAVTVHQASRRPQRPVWDALVQDNPQCGRWVTVWEASAQVRSRLDRGDRGVITAADINQWHETCLAFREEMWTILVHQYPELTHRAHENRSRARAGTGVI</sequence>
<gene>
    <name evidence="2" type="ordered locus">Jden_1062</name>
</gene>
<reference evidence="2 3" key="1">
    <citation type="journal article" date="2009" name="Stand. Genomic Sci.">
        <title>Complete genome sequence of Jonesia denitrificans type strain (Prevot 55134).</title>
        <authorList>
            <person name="Pukall R."/>
            <person name="Gehrich-Schroter G."/>
            <person name="Lapidus A."/>
            <person name="Nolan M."/>
            <person name="Glavina Del Rio T."/>
            <person name="Lucas S."/>
            <person name="Chen F."/>
            <person name="Tice H."/>
            <person name="Pitluck S."/>
            <person name="Cheng J.F."/>
            <person name="Copeland A."/>
            <person name="Saunders E."/>
            <person name="Brettin T."/>
            <person name="Detter J.C."/>
            <person name="Bruce D."/>
            <person name="Goodwin L."/>
            <person name="Pati A."/>
            <person name="Ivanova N."/>
            <person name="Mavromatis K."/>
            <person name="Ovchinnikova G."/>
            <person name="Chen A."/>
            <person name="Palaniappan K."/>
            <person name="Land M."/>
            <person name="Hauser L."/>
            <person name="Chang Y.J."/>
            <person name="Jeffries C.D."/>
            <person name="Chain P."/>
            <person name="Goker M."/>
            <person name="Bristow J."/>
            <person name="Eisen J.A."/>
            <person name="Markowitz V."/>
            <person name="Hugenholtz P."/>
            <person name="Kyrpides N.C."/>
            <person name="Klenk H.P."/>
            <person name="Han C."/>
        </authorList>
    </citation>
    <scope>NUCLEOTIDE SEQUENCE [LARGE SCALE GENOMIC DNA]</scope>
    <source>
        <strain evidence="3">ATCC 14870 / DSM 20603 / BCRC 15368 / CIP 55.134 / JCM 11481 / NBRC 15587 / NCTC 10816 / Prevot 55134</strain>
    </source>
</reference>
<organism evidence="2 3">
    <name type="scientific">Jonesia denitrificans (strain ATCC 14870 / DSM 20603 / BCRC 15368 / CIP 55.134 / JCM 11481 / NBRC 15587 / NCTC 10816 / Prevot 55134)</name>
    <name type="common">Listeria denitrificans</name>
    <dbReference type="NCBI Taxonomy" id="471856"/>
    <lineage>
        <taxon>Bacteria</taxon>
        <taxon>Bacillati</taxon>
        <taxon>Actinomycetota</taxon>
        <taxon>Actinomycetes</taxon>
        <taxon>Micrococcales</taxon>
        <taxon>Jonesiaceae</taxon>
        <taxon>Jonesia</taxon>
    </lineage>
</organism>
<evidence type="ECO:0000313" key="3">
    <source>
        <dbReference type="Proteomes" id="UP000000628"/>
    </source>
</evidence>
<proteinExistence type="predicted"/>
<dbReference type="HOGENOM" id="CLU_1584284_0_0_11"/>
<accession>C7R3I2</accession>
<dbReference type="Pfam" id="PF18726">
    <property type="entry name" value="HEPN_SAV_6107"/>
    <property type="match status" value="1"/>
</dbReference>
<evidence type="ECO:0000259" key="1">
    <source>
        <dbReference type="Pfam" id="PF18726"/>
    </source>
</evidence>
<dbReference type="InterPro" id="IPR040891">
    <property type="entry name" value="HEPN_SAV_6107"/>
</dbReference>
<dbReference type="AlphaFoldDB" id="C7R3I2"/>
<protein>
    <recommendedName>
        <fullName evidence="1">SAV-6107-like HEPN domain-containing protein</fullName>
    </recommendedName>
</protein>
<name>C7R3I2_JONDD</name>
<keyword evidence="3" id="KW-1185">Reference proteome</keyword>
<dbReference type="KEGG" id="jde:Jden_1062"/>
<dbReference type="EMBL" id="CP001706">
    <property type="protein sequence ID" value="ACV08718.1"/>
    <property type="molecule type" value="Genomic_DNA"/>
</dbReference>
<dbReference type="Proteomes" id="UP000000628">
    <property type="component" value="Chromosome"/>
</dbReference>
<evidence type="ECO:0000313" key="2">
    <source>
        <dbReference type="EMBL" id="ACV08718.1"/>
    </source>
</evidence>
<feature type="domain" description="SAV-6107-like HEPN" evidence="1">
    <location>
        <begin position="47"/>
        <end position="135"/>
    </location>
</feature>